<reference evidence="4" key="1">
    <citation type="submission" date="2019-03" db="EMBL/GenBank/DDBJ databases">
        <title>Single cell metagenomics reveals metabolic interactions within the superorganism composed of flagellate Streblomastix strix and complex community of Bacteroidetes bacteria on its surface.</title>
        <authorList>
            <person name="Treitli S.C."/>
            <person name="Kolisko M."/>
            <person name="Husnik F."/>
            <person name="Keeling P."/>
            <person name="Hampl V."/>
        </authorList>
    </citation>
    <scope>NUCLEOTIDE SEQUENCE</scope>
    <source>
        <strain evidence="4">STM</strain>
    </source>
</reference>
<sequence length="158" mass="17808">MNPVEIQIIPCDYTNPEYLNAVALLINAYIDDDMGGGEPLSQLQQLRLIDGLHAHPKSIVLLAERVGAFVGLLTAFENFSTFTAQPMINIHDIFVMKEYRGQGIGKQLLQTLIKEAEDKNAGRISLEVRTDNLSAQSLYRNLGFGDTEPAMYYWRKYL</sequence>
<protein>
    <submittedName>
        <fullName evidence="4">Mycothiol acetyltransferase</fullName>
        <ecNumber evidence="4">2.3.1.189</ecNumber>
    </submittedName>
</protein>
<evidence type="ECO:0000256" key="1">
    <source>
        <dbReference type="ARBA" id="ARBA00022679"/>
    </source>
</evidence>
<name>A0A5J4Q1E8_9ZZZZ</name>
<dbReference type="InterPro" id="IPR050832">
    <property type="entry name" value="Bact_Acetyltransf"/>
</dbReference>
<dbReference type="AlphaFoldDB" id="A0A5J4Q1E8"/>
<dbReference type="Gene3D" id="3.40.630.30">
    <property type="match status" value="1"/>
</dbReference>
<dbReference type="InterPro" id="IPR000182">
    <property type="entry name" value="GNAT_dom"/>
</dbReference>
<gene>
    <name evidence="4" type="ORF">EZS27_034595</name>
</gene>
<dbReference type="InterPro" id="IPR016181">
    <property type="entry name" value="Acyl_CoA_acyltransferase"/>
</dbReference>
<proteinExistence type="predicted"/>
<accession>A0A5J4Q1E8</accession>
<evidence type="ECO:0000259" key="3">
    <source>
        <dbReference type="PROSITE" id="PS51186"/>
    </source>
</evidence>
<dbReference type="SUPFAM" id="SSF55729">
    <property type="entry name" value="Acyl-CoA N-acyltransferases (Nat)"/>
    <property type="match status" value="1"/>
</dbReference>
<keyword evidence="1 4" id="KW-0808">Transferase</keyword>
<dbReference type="GO" id="GO:0035447">
    <property type="term" value="F:mycothiol synthase activity"/>
    <property type="evidence" value="ECO:0007669"/>
    <property type="project" value="UniProtKB-EC"/>
</dbReference>
<dbReference type="Pfam" id="PF00583">
    <property type="entry name" value="Acetyltransf_1"/>
    <property type="match status" value="1"/>
</dbReference>
<dbReference type="CDD" id="cd04301">
    <property type="entry name" value="NAT_SF"/>
    <property type="match status" value="1"/>
</dbReference>
<keyword evidence="2 4" id="KW-0012">Acyltransferase</keyword>
<evidence type="ECO:0000256" key="2">
    <source>
        <dbReference type="ARBA" id="ARBA00023315"/>
    </source>
</evidence>
<comment type="caution">
    <text evidence="4">The sequence shown here is derived from an EMBL/GenBank/DDBJ whole genome shotgun (WGS) entry which is preliminary data.</text>
</comment>
<evidence type="ECO:0000313" key="4">
    <source>
        <dbReference type="EMBL" id="KAA6314858.1"/>
    </source>
</evidence>
<feature type="domain" description="N-acetyltransferase" evidence="3">
    <location>
        <begin position="9"/>
        <end position="158"/>
    </location>
</feature>
<organism evidence="4">
    <name type="scientific">termite gut metagenome</name>
    <dbReference type="NCBI Taxonomy" id="433724"/>
    <lineage>
        <taxon>unclassified sequences</taxon>
        <taxon>metagenomes</taxon>
        <taxon>organismal metagenomes</taxon>
    </lineage>
</organism>
<dbReference type="EMBL" id="SNRY01005477">
    <property type="protein sequence ID" value="KAA6314858.1"/>
    <property type="molecule type" value="Genomic_DNA"/>
</dbReference>
<dbReference type="PANTHER" id="PTHR43877">
    <property type="entry name" value="AMINOALKYLPHOSPHONATE N-ACETYLTRANSFERASE-RELATED-RELATED"/>
    <property type="match status" value="1"/>
</dbReference>
<dbReference type="EC" id="2.3.1.189" evidence="4"/>
<dbReference type="PROSITE" id="PS51186">
    <property type="entry name" value="GNAT"/>
    <property type="match status" value="1"/>
</dbReference>